<protein>
    <submittedName>
        <fullName evidence="2">[NiFe] hydrogenase metallocenter assembly protein HypE</fullName>
    </submittedName>
</protein>
<dbReference type="EMBL" id="UOGG01000217">
    <property type="protein sequence ID" value="VAX32695.1"/>
    <property type="molecule type" value="Genomic_DNA"/>
</dbReference>
<sequence length="137" mass="14609">MKKKPDLSEGMGSCPIPIHSQSNILLGHGSGGKLSADLIRDVFLPAFNNPFLEKMNDSAMLPFNGGELAFTTDSFVVDPVFFPGGNIGSLAIHGTVNDLAVAGARPLYISAAFILEEGFPIESLQQIVISMQRACEE</sequence>
<dbReference type="PANTHER" id="PTHR30303">
    <property type="entry name" value="HYDROGENASE ISOENZYMES FORMATION PROTEIN HYPE"/>
    <property type="match status" value="1"/>
</dbReference>
<dbReference type="Gene3D" id="3.30.1330.10">
    <property type="entry name" value="PurM-like, N-terminal domain"/>
    <property type="match status" value="1"/>
</dbReference>
<dbReference type="GO" id="GO:0051604">
    <property type="term" value="P:protein maturation"/>
    <property type="evidence" value="ECO:0007669"/>
    <property type="project" value="TreeGrafter"/>
</dbReference>
<reference evidence="2" key="1">
    <citation type="submission" date="2018-06" db="EMBL/GenBank/DDBJ databases">
        <authorList>
            <person name="Zhirakovskaya E."/>
        </authorList>
    </citation>
    <scope>NUCLEOTIDE SEQUENCE</scope>
</reference>
<dbReference type="InterPro" id="IPR016188">
    <property type="entry name" value="PurM-like_N"/>
</dbReference>
<proteinExistence type="predicted"/>
<dbReference type="SUPFAM" id="SSF55326">
    <property type="entry name" value="PurM N-terminal domain-like"/>
    <property type="match status" value="1"/>
</dbReference>
<evidence type="ECO:0000259" key="1">
    <source>
        <dbReference type="Pfam" id="PF00586"/>
    </source>
</evidence>
<gene>
    <name evidence="2" type="ORF">MNBD_NITROSPINAE05-376</name>
</gene>
<feature type="domain" description="PurM-like N-terminal" evidence="1">
    <location>
        <begin position="56"/>
        <end position="137"/>
    </location>
</feature>
<evidence type="ECO:0000313" key="2">
    <source>
        <dbReference type="EMBL" id="VAX32695.1"/>
    </source>
</evidence>
<accession>A0A3B1DLX7</accession>
<feature type="non-terminal residue" evidence="2">
    <location>
        <position position="137"/>
    </location>
</feature>
<dbReference type="InterPro" id="IPR011854">
    <property type="entry name" value="HypE"/>
</dbReference>
<organism evidence="2">
    <name type="scientific">hydrothermal vent metagenome</name>
    <dbReference type="NCBI Taxonomy" id="652676"/>
    <lineage>
        <taxon>unclassified sequences</taxon>
        <taxon>metagenomes</taxon>
        <taxon>ecological metagenomes</taxon>
    </lineage>
</organism>
<dbReference type="PANTHER" id="PTHR30303:SF0">
    <property type="entry name" value="CARBAMOYL DEHYDRATASE HYPE"/>
    <property type="match status" value="1"/>
</dbReference>
<dbReference type="AlphaFoldDB" id="A0A3B1DLX7"/>
<dbReference type="Pfam" id="PF00586">
    <property type="entry name" value="AIRS"/>
    <property type="match status" value="1"/>
</dbReference>
<dbReference type="InterPro" id="IPR036921">
    <property type="entry name" value="PurM-like_N_sf"/>
</dbReference>
<name>A0A3B1DLX7_9ZZZZ</name>